<evidence type="ECO:0000259" key="11">
    <source>
        <dbReference type="Pfam" id="PF10497"/>
    </source>
</evidence>
<keyword evidence="6" id="KW-0832">Ubl conjugation</keyword>
<dbReference type="KEGG" id="dzi:111308032"/>
<keyword evidence="7" id="KW-0805">Transcription regulation</keyword>
<sequence length="305" mass="34685">MGDWVLWPSINVSLFPTQSFTTSQFTSQKSRSWRERERAMLCKRKRSAEKGNGGRYEKLREQKIKENKQRMQNLGVEDIGSSQICNKNPKRKPFDNDEIEIHLEEGWKPEIYTHEHEILFGDCETSLNLLVDGFGSDGKRIFDPLGLHTHCSQCKLVQGQLSGDCLYTRYGENVIEVNQNPNWICPVCRRICSCSLCCQQKGWRPPGSIYRKVNRLGFKSVAHYLIQTYCGQVNMESLVSAELLTDAGSPHSLLNEAIDIDEHTDGSPRPLGEECEDGKQEEVKELHCLDSNNDNDGADTDGKLK</sequence>
<dbReference type="PANTHER" id="PTHR31169:SF33">
    <property type="entry name" value="CELL DIVISION CYCLE-ASSOCIATED 7-LIKE PROTEIN"/>
    <property type="match status" value="1"/>
</dbReference>
<accession>A0A6P6ABA7</accession>
<dbReference type="Pfam" id="PF10497">
    <property type="entry name" value="zf-4CXXC_R1"/>
    <property type="match status" value="1"/>
</dbReference>
<evidence type="ECO:0000256" key="2">
    <source>
        <dbReference type="ARBA" id="ARBA00004496"/>
    </source>
</evidence>
<reference evidence="13" key="1">
    <citation type="submission" date="2025-08" db="UniProtKB">
        <authorList>
            <consortium name="RefSeq"/>
        </authorList>
    </citation>
    <scope>IDENTIFICATION</scope>
    <source>
        <tissue evidence="13">Fruit stalk</tissue>
    </source>
</reference>
<dbReference type="GO" id="GO:0006355">
    <property type="term" value="P:regulation of DNA-templated transcription"/>
    <property type="evidence" value="ECO:0007669"/>
    <property type="project" value="InterPro"/>
</dbReference>
<evidence type="ECO:0000256" key="9">
    <source>
        <dbReference type="ARBA" id="ARBA00023242"/>
    </source>
</evidence>
<evidence type="ECO:0000256" key="8">
    <source>
        <dbReference type="ARBA" id="ARBA00023163"/>
    </source>
</evidence>
<dbReference type="GO" id="GO:0005737">
    <property type="term" value="C:cytoplasm"/>
    <property type="evidence" value="ECO:0007669"/>
    <property type="project" value="UniProtKB-SubCell"/>
</dbReference>
<evidence type="ECO:0000313" key="12">
    <source>
        <dbReference type="Proteomes" id="UP000515121"/>
    </source>
</evidence>
<keyword evidence="5" id="KW-0597">Phosphoprotein</keyword>
<evidence type="ECO:0000256" key="4">
    <source>
        <dbReference type="ARBA" id="ARBA00022499"/>
    </source>
</evidence>
<dbReference type="Proteomes" id="UP000515121">
    <property type="component" value="Unplaced"/>
</dbReference>
<dbReference type="AlphaFoldDB" id="A0A6P6ABA7"/>
<dbReference type="PANTHER" id="PTHR31169">
    <property type="entry name" value="OS05G0300700 PROTEIN"/>
    <property type="match status" value="1"/>
</dbReference>
<keyword evidence="12" id="KW-1185">Reference proteome</keyword>
<dbReference type="RefSeq" id="XP_022762127.1">
    <property type="nucleotide sequence ID" value="XM_022906392.1"/>
</dbReference>
<organism evidence="12 13">
    <name type="scientific">Durio zibethinus</name>
    <name type="common">Durian</name>
    <dbReference type="NCBI Taxonomy" id="66656"/>
    <lineage>
        <taxon>Eukaryota</taxon>
        <taxon>Viridiplantae</taxon>
        <taxon>Streptophyta</taxon>
        <taxon>Embryophyta</taxon>
        <taxon>Tracheophyta</taxon>
        <taxon>Spermatophyta</taxon>
        <taxon>Magnoliopsida</taxon>
        <taxon>eudicotyledons</taxon>
        <taxon>Gunneridae</taxon>
        <taxon>Pentapetalae</taxon>
        <taxon>rosids</taxon>
        <taxon>malvids</taxon>
        <taxon>Malvales</taxon>
        <taxon>Malvaceae</taxon>
        <taxon>Helicteroideae</taxon>
        <taxon>Durio</taxon>
    </lineage>
</organism>
<feature type="region of interest" description="Disordered" evidence="10">
    <location>
        <begin position="286"/>
        <end position="305"/>
    </location>
</feature>
<dbReference type="GO" id="GO:0005634">
    <property type="term" value="C:nucleus"/>
    <property type="evidence" value="ECO:0007669"/>
    <property type="project" value="UniProtKB-SubCell"/>
</dbReference>
<evidence type="ECO:0000256" key="5">
    <source>
        <dbReference type="ARBA" id="ARBA00022553"/>
    </source>
</evidence>
<proteinExistence type="predicted"/>
<name>A0A6P6ABA7_DURZI</name>
<comment type="subcellular location">
    <subcellularLocation>
        <location evidence="2">Cytoplasm</location>
    </subcellularLocation>
    <subcellularLocation>
        <location evidence="1">Nucleus</location>
    </subcellularLocation>
</comment>
<keyword evidence="4" id="KW-1017">Isopeptide bond</keyword>
<protein>
    <submittedName>
        <fullName evidence="13">Uncharacterized protein LOC111308032</fullName>
    </submittedName>
</protein>
<evidence type="ECO:0000313" key="13">
    <source>
        <dbReference type="RefSeq" id="XP_022762127.1"/>
    </source>
</evidence>
<dbReference type="InterPro" id="IPR040221">
    <property type="entry name" value="CDCA7/CDA7L"/>
</dbReference>
<evidence type="ECO:0000256" key="1">
    <source>
        <dbReference type="ARBA" id="ARBA00004123"/>
    </source>
</evidence>
<dbReference type="InterPro" id="IPR018866">
    <property type="entry name" value="Znf-4CXXC_R1"/>
</dbReference>
<dbReference type="OrthoDB" id="298344at2759"/>
<dbReference type="GeneID" id="111308032"/>
<keyword evidence="8" id="KW-0804">Transcription</keyword>
<gene>
    <name evidence="13" type="primary">LOC111308032</name>
</gene>
<feature type="domain" description="Zinc-finger" evidence="11">
    <location>
        <begin position="147"/>
        <end position="225"/>
    </location>
</feature>
<evidence type="ECO:0000256" key="6">
    <source>
        <dbReference type="ARBA" id="ARBA00022843"/>
    </source>
</evidence>
<evidence type="ECO:0000256" key="10">
    <source>
        <dbReference type="SAM" id="MobiDB-lite"/>
    </source>
</evidence>
<keyword evidence="9" id="KW-0539">Nucleus</keyword>
<evidence type="ECO:0000256" key="3">
    <source>
        <dbReference type="ARBA" id="ARBA00022490"/>
    </source>
</evidence>
<evidence type="ECO:0000256" key="7">
    <source>
        <dbReference type="ARBA" id="ARBA00023015"/>
    </source>
</evidence>
<keyword evidence="3" id="KW-0963">Cytoplasm</keyword>